<dbReference type="AlphaFoldDB" id="A0A815T7B3"/>
<dbReference type="EMBL" id="CAJNOQ010022488">
    <property type="protein sequence ID" value="CAF1501783.1"/>
    <property type="molecule type" value="Genomic_DNA"/>
</dbReference>
<sequence length="191" mass="21834">FGRGIHSLASKEGSETAGIIQCEADILLTDAHIYELSQLTWPSLHTIRIRACQNVSLFATQYLNQFKNVQGNPIEVRFELFENESTYPLMAYQTFQTSTRSLLDTVFSKINEQKQLQSKLLIYHSNQMPSGQHDILLNHIKQYDKSSTLPSPENKQEKKDVDEDTFYIGYRTINENNGNECAIHAIECTTV</sequence>
<comment type="caution">
    <text evidence="1">The sequence shown here is derived from an EMBL/GenBank/DDBJ whole genome shotgun (WGS) entry which is preliminary data.</text>
</comment>
<accession>A0A815T7B3</accession>
<dbReference type="Proteomes" id="UP000663829">
    <property type="component" value="Unassembled WGS sequence"/>
</dbReference>
<evidence type="ECO:0000313" key="3">
    <source>
        <dbReference type="Proteomes" id="UP000663829"/>
    </source>
</evidence>
<protein>
    <submittedName>
        <fullName evidence="1">Uncharacterized protein</fullName>
    </submittedName>
</protein>
<evidence type="ECO:0000313" key="1">
    <source>
        <dbReference type="EMBL" id="CAF1501783.1"/>
    </source>
</evidence>
<evidence type="ECO:0000313" key="2">
    <source>
        <dbReference type="EMBL" id="CAF4363354.1"/>
    </source>
</evidence>
<name>A0A815T7B3_9BILA</name>
<reference evidence="1" key="1">
    <citation type="submission" date="2021-02" db="EMBL/GenBank/DDBJ databases">
        <authorList>
            <person name="Nowell W R."/>
        </authorList>
    </citation>
    <scope>NUCLEOTIDE SEQUENCE</scope>
</reference>
<dbReference type="Proteomes" id="UP000681722">
    <property type="component" value="Unassembled WGS sequence"/>
</dbReference>
<organism evidence="1 3">
    <name type="scientific">Didymodactylos carnosus</name>
    <dbReference type="NCBI Taxonomy" id="1234261"/>
    <lineage>
        <taxon>Eukaryota</taxon>
        <taxon>Metazoa</taxon>
        <taxon>Spiralia</taxon>
        <taxon>Gnathifera</taxon>
        <taxon>Rotifera</taxon>
        <taxon>Eurotatoria</taxon>
        <taxon>Bdelloidea</taxon>
        <taxon>Philodinida</taxon>
        <taxon>Philodinidae</taxon>
        <taxon>Didymodactylos</taxon>
    </lineage>
</organism>
<keyword evidence="3" id="KW-1185">Reference proteome</keyword>
<feature type="non-terminal residue" evidence="1">
    <location>
        <position position="1"/>
    </location>
</feature>
<dbReference type="EMBL" id="CAJOBC010088002">
    <property type="protein sequence ID" value="CAF4363354.1"/>
    <property type="molecule type" value="Genomic_DNA"/>
</dbReference>
<proteinExistence type="predicted"/>
<gene>
    <name evidence="1" type="ORF">GPM918_LOCUS36715</name>
    <name evidence="2" type="ORF">SRO942_LOCUS37461</name>
</gene>